<accession>A0A0C3GF38</accession>
<gene>
    <name evidence="1" type="ORF">PILCRDRAFT_812044</name>
</gene>
<evidence type="ECO:0000313" key="1">
    <source>
        <dbReference type="EMBL" id="KIM90299.1"/>
    </source>
</evidence>
<organism evidence="1 2">
    <name type="scientific">Piloderma croceum (strain F 1598)</name>
    <dbReference type="NCBI Taxonomy" id="765440"/>
    <lineage>
        <taxon>Eukaryota</taxon>
        <taxon>Fungi</taxon>
        <taxon>Dikarya</taxon>
        <taxon>Basidiomycota</taxon>
        <taxon>Agaricomycotina</taxon>
        <taxon>Agaricomycetes</taxon>
        <taxon>Agaricomycetidae</taxon>
        <taxon>Atheliales</taxon>
        <taxon>Atheliaceae</taxon>
        <taxon>Piloderma</taxon>
    </lineage>
</organism>
<dbReference type="AlphaFoldDB" id="A0A0C3GF38"/>
<proteinExistence type="predicted"/>
<protein>
    <submittedName>
        <fullName evidence="1">Uncharacterized protein</fullName>
    </submittedName>
</protein>
<dbReference type="EMBL" id="KN832973">
    <property type="protein sequence ID" value="KIM90299.1"/>
    <property type="molecule type" value="Genomic_DNA"/>
</dbReference>
<evidence type="ECO:0000313" key="2">
    <source>
        <dbReference type="Proteomes" id="UP000054166"/>
    </source>
</evidence>
<reference evidence="1 2" key="1">
    <citation type="submission" date="2014-04" db="EMBL/GenBank/DDBJ databases">
        <authorList>
            <consortium name="DOE Joint Genome Institute"/>
            <person name="Kuo A."/>
            <person name="Tarkka M."/>
            <person name="Buscot F."/>
            <person name="Kohler A."/>
            <person name="Nagy L.G."/>
            <person name="Floudas D."/>
            <person name="Copeland A."/>
            <person name="Barry K.W."/>
            <person name="Cichocki N."/>
            <person name="Veneault-Fourrey C."/>
            <person name="LaButti K."/>
            <person name="Lindquist E.A."/>
            <person name="Lipzen A."/>
            <person name="Lundell T."/>
            <person name="Morin E."/>
            <person name="Murat C."/>
            <person name="Sun H."/>
            <person name="Tunlid A."/>
            <person name="Henrissat B."/>
            <person name="Grigoriev I.V."/>
            <person name="Hibbett D.S."/>
            <person name="Martin F."/>
            <person name="Nordberg H.P."/>
            <person name="Cantor M.N."/>
            <person name="Hua S.X."/>
        </authorList>
    </citation>
    <scope>NUCLEOTIDE SEQUENCE [LARGE SCALE GENOMIC DNA]</scope>
    <source>
        <strain evidence="1 2">F 1598</strain>
    </source>
</reference>
<dbReference type="Proteomes" id="UP000054166">
    <property type="component" value="Unassembled WGS sequence"/>
</dbReference>
<dbReference type="HOGENOM" id="CLU_2850470_0_0_1"/>
<reference evidence="2" key="2">
    <citation type="submission" date="2015-01" db="EMBL/GenBank/DDBJ databases">
        <title>Evolutionary Origins and Diversification of the Mycorrhizal Mutualists.</title>
        <authorList>
            <consortium name="DOE Joint Genome Institute"/>
            <consortium name="Mycorrhizal Genomics Consortium"/>
            <person name="Kohler A."/>
            <person name="Kuo A."/>
            <person name="Nagy L.G."/>
            <person name="Floudas D."/>
            <person name="Copeland A."/>
            <person name="Barry K.W."/>
            <person name="Cichocki N."/>
            <person name="Veneault-Fourrey C."/>
            <person name="LaButti K."/>
            <person name="Lindquist E.A."/>
            <person name="Lipzen A."/>
            <person name="Lundell T."/>
            <person name="Morin E."/>
            <person name="Murat C."/>
            <person name="Riley R."/>
            <person name="Ohm R."/>
            <person name="Sun H."/>
            <person name="Tunlid A."/>
            <person name="Henrissat B."/>
            <person name="Grigoriev I.V."/>
            <person name="Hibbett D.S."/>
            <person name="Martin F."/>
        </authorList>
    </citation>
    <scope>NUCLEOTIDE SEQUENCE [LARGE SCALE GENOMIC DNA]</scope>
    <source>
        <strain evidence="2">F 1598</strain>
    </source>
</reference>
<name>A0A0C3GF38_PILCF</name>
<keyword evidence="2" id="KW-1185">Reference proteome</keyword>
<dbReference type="InParanoid" id="A0A0C3GF38"/>
<sequence length="65" mass="7426">MAPSQLLLGKWPDEDVVLRGVEMDVRVAMSQIPQRAWLSDDSYESLSPCTLSVLKLSIKVEWHNR</sequence>